<dbReference type="InterPro" id="IPR023787">
    <property type="entry name" value="T3SS_YcgR"/>
</dbReference>
<evidence type="ECO:0000313" key="8">
    <source>
        <dbReference type="Proteomes" id="UP000318431"/>
    </source>
</evidence>
<evidence type="ECO:0000256" key="1">
    <source>
        <dbReference type="ARBA" id="ARBA00022636"/>
    </source>
</evidence>
<evidence type="ECO:0000259" key="6">
    <source>
        <dbReference type="Pfam" id="PF07317"/>
    </source>
</evidence>
<evidence type="ECO:0000256" key="2">
    <source>
        <dbReference type="ARBA" id="ARBA00022741"/>
    </source>
</evidence>
<dbReference type="InterPro" id="IPR012349">
    <property type="entry name" value="Split_barrel_FMN-bd"/>
</dbReference>
<keyword evidence="1 4" id="KW-0973">c-di-GMP</keyword>
<dbReference type="GO" id="GO:0035438">
    <property type="term" value="F:cyclic-di-GMP binding"/>
    <property type="evidence" value="ECO:0007669"/>
    <property type="project" value="UniProtKB-UniRule"/>
</dbReference>
<reference evidence="7 8" key="1">
    <citation type="journal article" date="2015" name="Stand. Genomic Sci.">
        <title>Genomic Encyclopedia of Bacterial and Archaeal Type Strains, Phase III: the genomes of soil and plant-associated and newly described type strains.</title>
        <authorList>
            <person name="Whitman W.B."/>
            <person name="Woyke T."/>
            <person name="Klenk H.P."/>
            <person name="Zhou Y."/>
            <person name="Lilburn T.G."/>
            <person name="Beck B.J."/>
            <person name="De Vos P."/>
            <person name="Vandamme P."/>
            <person name="Eisen J.A."/>
            <person name="Garrity G."/>
            <person name="Hugenholtz P."/>
            <person name="Kyrpides N.C."/>
        </authorList>
    </citation>
    <scope>NUCLEOTIDE SEQUENCE [LARGE SCALE GENOMIC DNA]</scope>
    <source>
        <strain evidence="7 8">CGMCC 1.10822</strain>
    </source>
</reference>
<accession>A0A562R6A3</accession>
<organism evidence="7 8">
    <name type="scientific">Pseudoduganella lurida</name>
    <dbReference type="NCBI Taxonomy" id="1036180"/>
    <lineage>
        <taxon>Bacteria</taxon>
        <taxon>Pseudomonadati</taxon>
        <taxon>Pseudomonadota</taxon>
        <taxon>Betaproteobacteria</taxon>
        <taxon>Burkholderiales</taxon>
        <taxon>Oxalobacteraceae</taxon>
        <taxon>Telluria group</taxon>
        <taxon>Pseudoduganella</taxon>
    </lineage>
</organism>
<feature type="domain" description="Type III secretion system flagellar brake protein YcgR PilZN" evidence="6">
    <location>
        <begin position="17"/>
        <end position="122"/>
    </location>
</feature>
<gene>
    <name evidence="4" type="primary">ycgR</name>
    <name evidence="7" type="ORF">IP91_03373</name>
</gene>
<dbReference type="Pfam" id="PF07238">
    <property type="entry name" value="PilZ"/>
    <property type="match status" value="1"/>
</dbReference>
<comment type="subcellular location">
    <subcellularLocation>
        <location evidence="4">Bacterial flagellum basal body</location>
    </subcellularLocation>
</comment>
<dbReference type="AlphaFoldDB" id="A0A562R6A3"/>
<keyword evidence="7" id="KW-0966">Cell projection</keyword>
<name>A0A562R6A3_9BURK</name>
<dbReference type="Pfam" id="PF07317">
    <property type="entry name" value="PilZN"/>
    <property type="match status" value="1"/>
</dbReference>
<evidence type="ECO:0000313" key="7">
    <source>
        <dbReference type="EMBL" id="TWI64599.1"/>
    </source>
</evidence>
<feature type="domain" description="PilZ" evidence="5">
    <location>
        <begin position="124"/>
        <end position="239"/>
    </location>
</feature>
<comment type="subunit">
    <text evidence="4">Monomer. Interacts with the flagellar basal bodies.</text>
</comment>
<keyword evidence="7" id="KW-0969">Cilium</keyword>
<dbReference type="Gene3D" id="2.40.10.220">
    <property type="entry name" value="predicted glycosyltransferase like domains"/>
    <property type="match status" value="1"/>
</dbReference>
<keyword evidence="3 4" id="KW-0975">Bacterial flagellum</keyword>
<dbReference type="RefSeq" id="WP_145650231.1">
    <property type="nucleotide sequence ID" value="NZ_VLLB01000005.1"/>
</dbReference>
<dbReference type="EMBL" id="VLLB01000005">
    <property type="protein sequence ID" value="TWI64599.1"/>
    <property type="molecule type" value="Genomic_DNA"/>
</dbReference>
<dbReference type="GO" id="GO:0071973">
    <property type="term" value="P:bacterial-type flagellum-dependent cell motility"/>
    <property type="evidence" value="ECO:0007669"/>
    <property type="project" value="UniProtKB-UniRule"/>
</dbReference>
<dbReference type="GO" id="GO:0009425">
    <property type="term" value="C:bacterial-type flagellum basal body"/>
    <property type="evidence" value="ECO:0007669"/>
    <property type="project" value="UniProtKB-SubCell"/>
</dbReference>
<proteinExistence type="inferred from homology"/>
<dbReference type="GO" id="GO:0071945">
    <property type="term" value="P:regulation of bacterial-type flagellum-dependent cell motility by regulation of motor speed"/>
    <property type="evidence" value="ECO:0007669"/>
    <property type="project" value="UniProtKB-UniRule"/>
</dbReference>
<dbReference type="Proteomes" id="UP000318431">
    <property type="component" value="Unassembled WGS sequence"/>
</dbReference>
<dbReference type="InterPro" id="IPR009926">
    <property type="entry name" value="T3SS_YcgR_PilZN"/>
</dbReference>
<dbReference type="OrthoDB" id="5572581at2"/>
<comment type="function">
    <text evidence="4">Acts as a flagellar brake, regulating swimming and swarming in a bis-(3'-5') cyclic diguanylic acid (c-di-GMP)-dependent manner. Binds 1 c-di-GMP dimer per subunit. Increasing levels of c-di-GMP lead to decreased motility.</text>
</comment>
<keyword evidence="7" id="KW-0282">Flagellum</keyword>
<evidence type="ECO:0000259" key="5">
    <source>
        <dbReference type="Pfam" id="PF07238"/>
    </source>
</evidence>
<dbReference type="InterPro" id="IPR009875">
    <property type="entry name" value="PilZ_domain"/>
</dbReference>
<comment type="caution">
    <text evidence="7">The sequence shown here is derived from an EMBL/GenBank/DDBJ whole genome shotgun (WGS) entry which is preliminary data.</text>
</comment>
<dbReference type="Gene3D" id="2.30.110.10">
    <property type="entry name" value="Electron Transport, Fmn-binding Protein, Chain A"/>
    <property type="match status" value="1"/>
</dbReference>
<comment type="similarity">
    <text evidence="4">Belongs to the YcgR family.</text>
</comment>
<keyword evidence="8" id="KW-1185">Reference proteome</keyword>
<dbReference type="HAMAP" id="MF_01457">
    <property type="entry name" value="YcgR"/>
    <property type="match status" value="1"/>
</dbReference>
<evidence type="ECO:0000256" key="4">
    <source>
        <dbReference type="HAMAP-Rule" id="MF_01457"/>
    </source>
</evidence>
<evidence type="ECO:0000256" key="3">
    <source>
        <dbReference type="ARBA" id="ARBA00023143"/>
    </source>
</evidence>
<keyword evidence="2 4" id="KW-0547">Nucleotide-binding</keyword>
<sequence>MQPFIQNADTENWHDFEVGSRREIIALLRGIAEKKQGVLVAPQEGEEIAVTTLLEVDGDAGTLLLDQPADAAQVQRLLGSSTLSFETSLDKVRIFFGGGRLQPVLHNGLPALKMAVPDSLIRLQRREYYRMATPLTNPVRITIPMPAELGGGQGVFPLADISVGGIAILDNQFLLGDTIGKNYVECRIELPDLGNVTTSLQIRNTHDITLLNNKTNRRLGCQFIDMGRGAAAAVQRYITKLERERNARINGLAR</sequence>
<protein>
    <recommendedName>
        <fullName evidence="4">Flagellar brake protein YcgR</fullName>
    </recommendedName>
    <alternativeName>
        <fullName evidence="4">Cyclic di-GMP binding protein YcgR</fullName>
    </alternativeName>
</protein>